<dbReference type="OrthoDB" id="128043at2"/>
<accession>M3UZF8</accession>
<protein>
    <recommendedName>
        <fullName evidence="4">Heavy metal-binding domain-containing protein</fullName>
    </recommendedName>
</protein>
<reference evidence="2 3" key="1">
    <citation type="submission" date="2013-02" db="EMBL/GenBank/DDBJ databases">
        <title>Whole genome shotgun sequence of Gordonia malaquae NBRC 108250.</title>
        <authorList>
            <person name="Yoshida I."/>
            <person name="Hosoyama A."/>
            <person name="Tsuchikane K."/>
            <person name="Ando Y."/>
            <person name="Baba S."/>
            <person name="Ohji S."/>
            <person name="Hamada M."/>
            <person name="Tamura T."/>
            <person name="Yamazoe A."/>
            <person name="Yamazaki S."/>
            <person name="Fujita N."/>
        </authorList>
    </citation>
    <scope>NUCLEOTIDE SEQUENCE [LARGE SCALE GENOMIC DNA]</scope>
    <source>
        <strain evidence="2 3">NBRC 108250</strain>
    </source>
</reference>
<evidence type="ECO:0000313" key="3">
    <source>
        <dbReference type="Proteomes" id="UP000035009"/>
    </source>
</evidence>
<name>M3UZF8_GORML</name>
<dbReference type="RefSeq" id="WP_008381078.1">
    <property type="nucleotide sequence ID" value="NZ_BAOP01000033.1"/>
</dbReference>
<feature type="region of interest" description="Disordered" evidence="1">
    <location>
        <begin position="39"/>
        <end position="66"/>
    </location>
</feature>
<sequence length="297" mass="30801">MKAGTRLALYTAGLAVAFGAAFGISGVVVPDSVVTAWTDRSTSDSHGGEHGGEQPGTHQPAGVSASAAGLTLSPVEAPSTVGAAGTLRFAILDDHGAPVTRYTRTHDKDLHLIVVRSDGANYAHLHPVLDPSTGTWSVPWTPNAAGSYRVYADFTPTGDDAEGVTLTRTVQVAGDFTPITPVVRTTAQVDGFTVVLNGGLVAGSSSDLRLTVSRGGRPVTDLEPYLGAFGHLVALRDGDLAFLHVHPDGPEPGPGARGGPEIRFAAETPTAGRYLLYLDFQVDGTVHTAEFVLDATR</sequence>
<dbReference type="eggNOG" id="COG2372">
    <property type="taxonomic scope" value="Bacteria"/>
</dbReference>
<proteinExistence type="predicted"/>
<dbReference type="Proteomes" id="UP000035009">
    <property type="component" value="Unassembled WGS sequence"/>
</dbReference>
<keyword evidence="3" id="KW-1185">Reference proteome</keyword>
<dbReference type="AlphaFoldDB" id="M3UZF8"/>
<feature type="compositionally biased region" description="Basic and acidic residues" evidence="1">
    <location>
        <begin position="41"/>
        <end position="52"/>
    </location>
</feature>
<evidence type="ECO:0000313" key="2">
    <source>
        <dbReference type="EMBL" id="GAC81377.1"/>
    </source>
</evidence>
<evidence type="ECO:0008006" key="4">
    <source>
        <dbReference type="Google" id="ProtNLM"/>
    </source>
</evidence>
<organism evidence="2 3">
    <name type="scientific">Gordonia malaquae NBRC 108250</name>
    <dbReference type="NCBI Taxonomy" id="1223542"/>
    <lineage>
        <taxon>Bacteria</taxon>
        <taxon>Bacillati</taxon>
        <taxon>Actinomycetota</taxon>
        <taxon>Actinomycetes</taxon>
        <taxon>Mycobacteriales</taxon>
        <taxon>Gordoniaceae</taxon>
        <taxon>Gordonia</taxon>
    </lineage>
</organism>
<dbReference type="EMBL" id="BAOP01000033">
    <property type="protein sequence ID" value="GAC81377.1"/>
    <property type="molecule type" value="Genomic_DNA"/>
</dbReference>
<evidence type="ECO:0000256" key="1">
    <source>
        <dbReference type="SAM" id="MobiDB-lite"/>
    </source>
</evidence>
<comment type="caution">
    <text evidence="2">The sequence shown here is derived from an EMBL/GenBank/DDBJ whole genome shotgun (WGS) entry which is preliminary data.</text>
</comment>
<gene>
    <name evidence="2" type="ORF">GM1_033_00170</name>
</gene>
<dbReference type="STRING" id="410332.SAMN04488550_3067"/>